<feature type="transmembrane region" description="Helical" evidence="10">
    <location>
        <begin position="175"/>
        <end position="193"/>
    </location>
</feature>
<dbReference type="AlphaFoldDB" id="A0A507AJD8"/>
<dbReference type="GO" id="GO:0005789">
    <property type="term" value="C:endoplasmic reticulum membrane"/>
    <property type="evidence" value="ECO:0007669"/>
    <property type="project" value="UniProtKB-SubCell"/>
</dbReference>
<keyword evidence="2 10" id="KW-0812">Transmembrane</keyword>
<reference evidence="12 13" key="1">
    <citation type="submission" date="2019-06" db="EMBL/GenBank/DDBJ databases">
        <title>Draft genome sequence of the filamentous fungus Phialemoniopsis curvata isolated from diesel fuel.</title>
        <authorList>
            <person name="Varaljay V.A."/>
            <person name="Lyon W.J."/>
            <person name="Crouch A.L."/>
            <person name="Drake C.E."/>
            <person name="Hollomon J.M."/>
            <person name="Nadeau L.J."/>
            <person name="Nunn H.S."/>
            <person name="Stevenson B.S."/>
            <person name="Bojanowski C.L."/>
            <person name="Crookes-Goodson W.J."/>
        </authorList>
    </citation>
    <scope>NUCLEOTIDE SEQUENCE [LARGE SCALE GENOMIC DNA]</scope>
    <source>
        <strain evidence="12 13">D216</strain>
    </source>
</reference>
<accession>A0A507AJD8</accession>
<dbReference type="GeneID" id="41978588"/>
<proteinExistence type="inferred from homology"/>
<feature type="signal peptide" evidence="11">
    <location>
        <begin position="1"/>
        <end position="21"/>
    </location>
</feature>
<feature type="compositionally biased region" description="Low complexity" evidence="9">
    <location>
        <begin position="225"/>
        <end position="235"/>
    </location>
</feature>
<comment type="function">
    <text evidence="7">Is probably involved in a pathway contributing to genomic integrity.</text>
</comment>
<evidence type="ECO:0000313" key="12">
    <source>
        <dbReference type="EMBL" id="TPX06917.1"/>
    </source>
</evidence>
<protein>
    <submittedName>
        <fullName evidence="12">Uncharacterized protein</fullName>
    </submittedName>
</protein>
<dbReference type="EMBL" id="SKBQ01000099">
    <property type="protein sequence ID" value="TPX06917.1"/>
    <property type="molecule type" value="Genomic_DNA"/>
</dbReference>
<evidence type="ECO:0000256" key="2">
    <source>
        <dbReference type="ARBA" id="ARBA00022692"/>
    </source>
</evidence>
<dbReference type="InParanoid" id="A0A507AJD8"/>
<evidence type="ECO:0000256" key="7">
    <source>
        <dbReference type="ARBA" id="ARBA00037565"/>
    </source>
</evidence>
<dbReference type="InterPro" id="IPR005595">
    <property type="entry name" value="TRAP_alpha"/>
</dbReference>
<evidence type="ECO:0000256" key="3">
    <source>
        <dbReference type="ARBA" id="ARBA00022729"/>
    </source>
</evidence>
<dbReference type="PANTHER" id="PTHR12924">
    <property type="entry name" value="TRANSLOCON-ASSOCIATED PROTEIN, ALPHA SUBUNIT"/>
    <property type="match status" value="1"/>
</dbReference>
<evidence type="ECO:0000256" key="8">
    <source>
        <dbReference type="ARBA" id="ARBA00038311"/>
    </source>
</evidence>
<evidence type="ECO:0000256" key="6">
    <source>
        <dbReference type="ARBA" id="ARBA00023136"/>
    </source>
</evidence>
<feature type="chain" id="PRO_5021418398" evidence="11">
    <location>
        <begin position="22"/>
        <end position="269"/>
    </location>
</feature>
<evidence type="ECO:0000256" key="11">
    <source>
        <dbReference type="SAM" id="SignalP"/>
    </source>
</evidence>
<evidence type="ECO:0000256" key="1">
    <source>
        <dbReference type="ARBA" id="ARBA00004115"/>
    </source>
</evidence>
<evidence type="ECO:0000256" key="10">
    <source>
        <dbReference type="SAM" id="Phobius"/>
    </source>
</evidence>
<comment type="subcellular location">
    <subcellularLocation>
        <location evidence="1">Endoplasmic reticulum membrane</location>
        <topology evidence="1">Single-pass type I membrane protein</topology>
    </subcellularLocation>
</comment>
<evidence type="ECO:0000256" key="4">
    <source>
        <dbReference type="ARBA" id="ARBA00022824"/>
    </source>
</evidence>
<organism evidence="12 13">
    <name type="scientific">Thyridium curvatum</name>
    <dbReference type="NCBI Taxonomy" id="1093900"/>
    <lineage>
        <taxon>Eukaryota</taxon>
        <taxon>Fungi</taxon>
        <taxon>Dikarya</taxon>
        <taxon>Ascomycota</taxon>
        <taxon>Pezizomycotina</taxon>
        <taxon>Sordariomycetes</taxon>
        <taxon>Sordariomycetidae</taxon>
        <taxon>Thyridiales</taxon>
        <taxon>Thyridiaceae</taxon>
        <taxon>Thyridium</taxon>
    </lineage>
</organism>
<evidence type="ECO:0000313" key="13">
    <source>
        <dbReference type="Proteomes" id="UP000319257"/>
    </source>
</evidence>
<comment type="caution">
    <text evidence="12">The sequence shown here is derived from an EMBL/GenBank/DDBJ whole genome shotgun (WGS) entry which is preliminary data.</text>
</comment>
<sequence>MVSFKCSALALLAMQLVGVFAQAEAQDAPTSPKDQPQLKAEVSTSFPDSDIFGVKLVNGRPTKAVVEITNNEADTIRVMFVGGQLASTKPLPEDADPMAGVIRNLSTVTYDTYVEAGEKQALPYSFVLDMQPQDVQLNLFAFISNSAGQMFQLQAHGDTASIVEAPTSIFDPQIIFLYLVLTGVFGGTVYFVYKTWIQTLFPQAKRPKTTKKGKRAEVVEPASPTETTGVATGAETEFDASWIPAHHINRPVAKRVKSGASGKSKTRAD</sequence>
<keyword evidence="6 10" id="KW-0472">Membrane</keyword>
<keyword evidence="13" id="KW-1185">Reference proteome</keyword>
<dbReference type="Proteomes" id="UP000319257">
    <property type="component" value="Unassembled WGS sequence"/>
</dbReference>
<evidence type="ECO:0000256" key="5">
    <source>
        <dbReference type="ARBA" id="ARBA00022989"/>
    </source>
</evidence>
<dbReference type="RefSeq" id="XP_030988628.1">
    <property type="nucleotide sequence ID" value="XM_031133837.1"/>
</dbReference>
<evidence type="ECO:0000256" key="9">
    <source>
        <dbReference type="SAM" id="MobiDB-lite"/>
    </source>
</evidence>
<feature type="compositionally biased region" description="Basic residues" evidence="9">
    <location>
        <begin position="247"/>
        <end position="257"/>
    </location>
</feature>
<keyword evidence="3 11" id="KW-0732">Signal</keyword>
<dbReference type="Pfam" id="PF03896">
    <property type="entry name" value="TRAP_alpha"/>
    <property type="match status" value="1"/>
</dbReference>
<keyword evidence="5 10" id="KW-1133">Transmembrane helix</keyword>
<comment type="similarity">
    <text evidence="8">Belongs to the IRC22 family.</text>
</comment>
<name>A0A507AJD8_9PEZI</name>
<gene>
    <name evidence="12" type="ORF">E0L32_011141</name>
</gene>
<dbReference type="OrthoDB" id="1926781at2759"/>
<dbReference type="PANTHER" id="PTHR12924:SF0">
    <property type="entry name" value="TRANSLOCON-ASSOCIATED PROTEIN SUBUNIT ALPHA"/>
    <property type="match status" value="1"/>
</dbReference>
<keyword evidence="4" id="KW-0256">Endoplasmic reticulum</keyword>
<feature type="region of interest" description="Disordered" evidence="9">
    <location>
        <begin position="210"/>
        <end position="269"/>
    </location>
</feature>